<comment type="subcellular location">
    <subcellularLocation>
        <location evidence="1">Membrane</location>
        <topology evidence="1">Multi-pass membrane protein</topology>
    </subcellularLocation>
</comment>
<evidence type="ECO:0000256" key="2">
    <source>
        <dbReference type="ARBA" id="ARBA00022448"/>
    </source>
</evidence>
<evidence type="ECO:0000256" key="4">
    <source>
        <dbReference type="ARBA" id="ARBA00022989"/>
    </source>
</evidence>
<feature type="transmembrane region" description="Helical" evidence="7">
    <location>
        <begin position="56"/>
        <end position="77"/>
    </location>
</feature>
<dbReference type="STRING" id="1314674.A0A0D7B5H5"/>
<feature type="transmembrane region" description="Helical" evidence="7">
    <location>
        <begin position="175"/>
        <end position="194"/>
    </location>
</feature>
<dbReference type="CDD" id="cd17325">
    <property type="entry name" value="MFS_MdtG_SLC18_like"/>
    <property type="match status" value="1"/>
</dbReference>
<proteinExistence type="predicted"/>
<dbReference type="PROSITE" id="PS50850">
    <property type="entry name" value="MFS"/>
    <property type="match status" value="1"/>
</dbReference>
<feature type="transmembrane region" description="Helical" evidence="7">
    <location>
        <begin position="374"/>
        <end position="394"/>
    </location>
</feature>
<dbReference type="AlphaFoldDB" id="A0A0D7B5H5"/>
<feature type="region of interest" description="Disordered" evidence="6">
    <location>
        <begin position="205"/>
        <end position="254"/>
    </location>
</feature>
<gene>
    <name evidence="9" type="ORF">CYLTODRAFT_445102</name>
</gene>
<dbReference type="OrthoDB" id="440553at2759"/>
<evidence type="ECO:0000256" key="3">
    <source>
        <dbReference type="ARBA" id="ARBA00022692"/>
    </source>
</evidence>
<feature type="transmembrane region" description="Helical" evidence="7">
    <location>
        <begin position="350"/>
        <end position="368"/>
    </location>
</feature>
<evidence type="ECO:0000256" key="7">
    <source>
        <dbReference type="SAM" id="Phobius"/>
    </source>
</evidence>
<feature type="domain" description="Major facilitator superfamily (MFS) profile" evidence="8">
    <location>
        <begin position="18"/>
        <end position="468"/>
    </location>
</feature>
<dbReference type="PANTHER" id="PTHR23506">
    <property type="entry name" value="GH10249P"/>
    <property type="match status" value="1"/>
</dbReference>
<sequence>MVLLSSYGYSWRSSYWFVTAVVWLGVLTDLLVYSIIVPVIPFQLEDLGYDHISSLTGWLLFAYSGGLAISTLFVAVAAEKYRNRQIPLLVGNIFLIGSQIMFMEAPVYWLMCLARVLQGVGSTMVWVVGMSLICDVTPADKIGQQLGIAMSGLTIGLLLGPPVGGASYTTFGFRAPFIIGIIFATVDLIGRILIIEVKAPPQFQPDTQAAKTTETTDGEDTQLAVSDPEKGPLASARPSMTVEESGEGKVSTEKPVVEPARVSADGTPELSLIGVLAALVRSRRANAVALISLVFGALAAIIDTVISVHLNDVWDLSSDKVGLVMLAAVVPTIFSPPITGWLSDRFGTPWLTFAGIILSIPFHGMLIIEGPLAVFIVGYAFENFFFSGIIAPISSELAAVSRSIDGIGYAHVYGVLNFFFGVGSTVGPIIAGQMYDHIESGWLAICLLNIGLLVTSAAVALLFMSETPAVLQLFGALWRRKTDDDARANV</sequence>
<dbReference type="InterPro" id="IPR050930">
    <property type="entry name" value="MFS_Vesicular_Transporter"/>
</dbReference>
<dbReference type="InterPro" id="IPR020846">
    <property type="entry name" value="MFS_dom"/>
</dbReference>
<dbReference type="PANTHER" id="PTHR23506:SF23">
    <property type="entry name" value="GH10249P"/>
    <property type="match status" value="1"/>
</dbReference>
<feature type="transmembrane region" description="Helical" evidence="7">
    <location>
        <begin position="322"/>
        <end position="343"/>
    </location>
</feature>
<feature type="transmembrane region" description="Helical" evidence="7">
    <location>
        <begin position="406"/>
        <end position="430"/>
    </location>
</feature>
<evidence type="ECO:0000256" key="6">
    <source>
        <dbReference type="SAM" id="MobiDB-lite"/>
    </source>
</evidence>
<dbReference type="GO" id="GO:0016020">
    <property type="term" value="C:membrane"/>
    <property type="evidence" value="ECO:0007669"/>
    <property type="project" value="UniProtKB-SubCell"/>
</dbReference>
<evidence type="ECO:0000313" key="9">
    <source>
        <dbReference type="EMBL" id="KIY65808.1"/>
    </source>
</evidence>
<protein>
    <submittedName>
        <fullName evidence="9">MFS general substrate transporter</fullName>
    </submittedName>
</protein>
<keyword evidence="5 7" id="KW-0472">Membrane</keyword>
<evidence type="ECO:0000256" key="5">
    <source>
        <dbReference type="ARBA" id="ARBA00023136"/>
    </source>
</evidence>
<feature type="compositionally biased region" description="Polar residues" evidence="6">
    <location>
        <begin position="205"/>
        <end position="215"/>
    </location>
</feature>
<dbReference type="SUPFAM" id="SSF103473">
    <property type="entry name" value="MFS general substrate transporter"/>
    <property type="match status" value="1"/>
</dbReference>
<accession>A0A0D7B5H5</accession>
<keyword evidence="10" id="KW-1185">Reference proteome</keyword>
<dbReference type="Pfam" id="PF07690">
    <property type="entry name" value="MFS_1"/>
    <property type="match status" value="2"/>
</dbReference>
<keyword evidence="2" id="KW-0813">Transport</keyword>
<feature type="transmembrane region" description="Helical" evidence="7">
    <location>
        <begin position="146"/>
        <end position="163"/>
    </location>
</feature>
<dbReference type="InterPro" id="IPR011701">
    <property type="entry name" value="MFS"/>
</dbReference>
<dbReference type="InterPro" id="IPR036259">
    <property type="entry name" value="MFS_trans_sf"/>
</dbReference>
<feature type="transmembrane region" description="Helical" evidence="7">
    <location>
        <begin position="442"/>
        <end position="464"/>
    </location>
</feature>
<organism evidence="9 10">
    <name type="scientific">Cylindrobasidium torrendii FP15055 ss-10</name>
    <dbReference type="NCBI Taxonomy" id="1314674"/>
    <lineage>
        <taxon>Eukaryota</taxon>
        <taxon>Fungi</taxon>
        <taxon>Dikarya</taxon>
        <taxon>Basidiomycota</taxon>
        <taxon>Agaricomycotina</taxon>
        <taxon>Agaricomycetes</taxon>
        <taxon>Agaricomycetidae</taxon>
        <taxon>Agaricales</taxon>
        <taxon>Marasmiineae</taxon>
        <taxon>Physalacriaceae</taxon>
        <taxon>Cylindrobasidium</taxon>
    </lineage>
</organism>
<dbReference type="Proteomes" id="UP000054007">
    <property type="component" value="Unassembled WGS sequence"/>
</dbReference>
<dbReference type="EMBL" id="KN880576">
    <property type="protein sequence ID" value="KIY65808.1"/>
    <property type="molecule type" value="Genomic_DNA"/>
</dbReference>
<dbReference type="Gene3D" id="1.20.1250.20">
    <property type="entry name" value="MFS general substrate transporter like domains"/>
    <property type="match status" value="2"/>
</dbReference>
<keyword evidence="3 7" id="KW-0812">Transmembrane</keyword>
<evidence type="ECO:0000313" key="10">
    <source>
        <dbReference type="Proteomes" id="UP000054007"/>
    </source>
</evidence>
<keyword evidence="4 7" id="KW-1133">Transmembrane helix</keyword>
<evidence type="ECO:0000256" key="1">
    <source>
        <dbReference type="ARBA" id="ARBA00004141"/>
    </source>
</evidence>
<dbReference type="GO" id="GO:0022857">
    <property type="term" value="F:transmembrane transporter activity"/>
    <property type="evidence" value="ECO:0007669"/>
    <property type="project" value="InterPro"/>
</dbReference>
<feature type="transmembrane region" description="Helical" evidence="7">
    <location>
        <begin position="89"/>
        <end position="110"/>
    </location>
</feature>
<evidence type="ECO:0000259" key="8">
    <source>
        <dbReference type="PROSITE" id="PS50850"/>
    </source>
</evidence>
<feature type="transmembrane region" description="Helical" evidence="7">
    <location>
        <begin position="15"/>
        <end position="36"/>
    </location>
</feature>
<name>A0A0D7B5H5_9AGAR</name>
<feature type="transmembrane region" description="Helical" evidence="7">
    <location>
        <begin position="287"/>
        <end position="310"/>
    </location>
</feature>
<reference evidence="9 10" key="1">
    <citation type="journal article" date="2015" name="Fungal Genet. Biol.">
        <title>Evolution of novel wood decay mechanisms in Agaricales revealed by the genome sequences of Fistulina hepatica and Cylindrobasidium torrendii.</title>
        <authorList>
            <person name="Floudas D."/>
            <person name="Held B.W."/>
            <person name="Riley R."/>
            <person name="Nagy L.G."/>
            <person name="Koehler G."/>
            <person name="Ransdell A.S."/>
            <person name="Younus H."/>
            <person name="Chow J."/>
            <person name="Chiniquy J."/>
            <person name="Lipzen A."/>
            <person name="Tritt A."/>
            <person name="Sun H."/>
            <person name="Haridas S."/>
            <person name="LaButti K."/>
            <person name="Ohm R.A."/>
            <person name="Kues U."/>
            <person name="Blanchette R.A."/>
            <person name="Grigoriev I.V."/>
            <person name="Minto R.E."/>
            <person name="Hibbett D.S."/>
        </authorList>
    </citation>
    <scope>NUCLEOTIDE SEQUENCE [LARGE SCALE GENOMIC DNA]</scope>
    <source>
        <strain evidence="9 10">FP15055 ss-10</strain>
    </source>
</reference>
<feature type="transmembrane region" description="Helical" evidence="7">
    <location>
        <begin position="116"/>
        <end position="134"/>
    </location>
</feature>